<sequence>MIQLILKHIKKFYILSAVMLLVSITFRVYSANCLVVDNKKLIELYAKKDSIEREMLRLSYKNAELSSLSTIEKKASELGFIPLTSSLLSVDIKTPVSIASLPNN</sequence>
<evidence type="ECO:0000313" key="2">
    <source>
        <dbReference type="EMBL" id="OGC38744.1"/>
    </source>
</evidence>
<accession>A0A1F4U188</accession>
<dbReference type="Proteomes" id="UP000178270">
    <property type="component" value="Unassembled WGS sequence"/>
</dbReference>
<name>A0A1F4U188_UNCKA</name>
<dbReference type="AlphaFoldDB" id="A0A1F4U188"/>
<protein>
    <recommendedName>
        <fullName evidence="4">Cell division protein FtsL</fullName>
    </recommendedName>
</protein>
<organism evidence="2 3">
    <name type="scientific">candidate division WWE3 bacterium RBG_13_37_7</name>
    <dbReference type="NCBI Taxonomy" id="1802609"/>
    <lineage>
        <taxon>Bacteria</taxon>
        <taxon>Katanobacteria</taxon>
    </lineage>
</organism>
<dbReference type="EMBL" id="MEUS01000017">
    <property type="protein sequence ID" value="OGC38744.1"/>
    <property type="molecule type" value="Genomic_DNA"/>
</dbReference>
<evidence type="ECO:0000313" key="3">
    <source>
        <dbReference type="Proteomes" id="UP000178270"/>
    </source>
</evidence>
<proteinExistence type="predicted"/>
<reference evidence="2 3" key="1">
    <citation type="journal article" date="2016" name="Nat. Commun.">
        <title>Thousands of microbial genomes shed light on interconnected biogeochemical processes in an aquifer system.</title>
        <authorList>
            <person name="Anantharaman K."/>
            <person name="Brown C.T."/>
            <person name="Hug L.A."/>
            <person name="Sharon I."/>
            <person name="Castelle C.J."/>
            <person name="Probst A.J."/>
            <person name="Thomas B.C."/>
            <person name="Singh A."/>
            <person name="Wilkins M.J."/>
            <person name="Karaoz U."/>
            <person name="Brodie E.L."/>
            <person name="Williams K.H."/>
            <person name="Hubbard S.S."/>
            <person name="Banfield J.F."/>
        </authorList>
    </citation>
    <scope>NUCLEOTIDE SEQUENCE [LARGE SCALE GENOMIC DNA]</scope>
</reference>
<feature type="transmembrane region" description="Helical" evidence="1">
    <location>
        <begin position="12"/>
        <end position="30"/>
    </location>
</feature>
<comment type="caution">
    <text evidence="2">The sequence shown here is derived from an EMBL/GenBank/DDBJ whole genome shotgun (WGS) entry which is preliminary data.</text>
</comment>
<evidence type="ECO:0008006" key="4">
    <source>
        <dbReference type="Google" id="ProtNLM"/>
    </source>
</evidence>
<keyword evidence="1" id="KW-1133">Transmembrane helix</keyword>
<keyword evidence="1" id="KW-0812">Transmembrane</keyword>
<gene>
    <name evidence="2" type="ORF">A3K42_01760</name>
</gene>
<keyword evidence="1" id="KW-0472">Membrane</keyword>
<evidence type="ECO:0000256" key="1">
    <source>
        <dbReference type="SAM" id="Phobius"/>
    </source>
</evidence>